<accession>A0ABP7TUS7</accession>
<feature type="compositionally biased region" description="Polar residues" evidence="1">
    <location>
        <begin position="63"/>
        <end position="78"/>
    </location>
</feature>
<evidence type="ECO:0000313" key="2">
    <source>
        <dbReference type="EMBL" id="GAA4031376.1"/>
    </source>
</evidence>
<name>A0ABP7TUS7_9BURK</name>
<feature type="compositionally biased region" description="Low complexity" evidence="1">
    <location>
        <begin position="89"/>
        <end position="105"/>
    </location>
</feature>
<feature type="region of interest" description="Disordered" evidence="1">
    <location>
        <begin position="1"/>
        <end position="107"/>
    </location>
</feature>
<gene>
    <name evidence="2" type="ORF">GCM10022212_32500</name>
</gene>
<evidence type="ECO:0000256" key="1">
    <source>
        <dbReference type="SAM" id="MobiDB-lite"/>
    </source>
</evidence>
<dbReference type="EMBL" id="BAAAZE010000013">
    <property type="protein sequence ID" value="GAA4031376.1"/>
    <property type="molecule type" value="Genomic_DNA"/>
</dbReference>
<evidence type="ECO:0000313" key="3">
    <source>
        <dbReference type="Proteomes" id="UP001501353"/>
    </source>
</evidence>
<proteinExistence type="predicted"/>
<sequence>MDTVNGSSPVGIAQVSPAGTSGEQVHVAPAQPAPIRLGSSQPFNARLGGGSDNGGRNRLLSAWNKNKNSQPNITTANNKTKKPAGLPATNNSQQVTNVQNSNTSNIPTATSDLIAAFGQNLRHALDIETKAAGDVAAQADAQAARASRSSDTWNKH</sequence>
<organism evidence="2 3">
    <name type="scientific">Actimicrobium antarcticum</name>
    <dbReference type="NCBI Taxonomy" id="1051899"/>
    <lineage>
        <taxon>Bacteria</taxon>
        <taxon>Pseudomonadati</taxon>
        <taxon>Pseudomonadota</taxon>
        <taxon>Betaproteobacteria</taxon>
        <taxon>Burkholderiales</taxon>
        <taxon>Oxalobacteraceae</taxon>
        <taxon>Actimicrobium</taxon>
    </lineage>
</organism>
<protein>
    <submittedName>
        <fullName evidence="2">Uncharacterized protein</fullName>
    </submittedName>
</protein>
<dbReference type="Proteomes" id="UP001501353">
    <property type="component" value="Unassembled WGS sequence"/>
</dbReference>
<comment type="caution">
    <text evidence="2">The sequence shown here is derived from an EMBL/GenBank/DDBJ whole genome shotgun (WGS) entry which is preliminary data.</text>
</comment>
<keyword evidence="3" id="KW-1185">Reference proteome</keyword>
<dbReference type="RefSeq" id="WP_344764860.1">
    <property type="nucleotide sequence ID" value="NZ_BAAAZE010000013.1"/>
</dbReference>
<reference evidence="3" key="1">
    <citation type="journal article" date="2019" name="Int. J. Syst. Evol. Microbiol.">
        <title>The Global Catalogue of Microorganisms (GCM) 10K type strain sequencing project: providing services to taxonomists for standard genome sequencing and annotation.</title>
        <authorList>
            <consortium name="The Broad Institute Genomics Platform"/>
            <consortium name="The Broad Institute Genome Sequencing Center for Infectious Disease"/>
            <person name="Wu L."/>
            <person name="Ma J."/>
        </authorList>
    </citation>
    <scope>NUCLEOTIDE SEQUENCE [LARGE SCALE GENOMIC DNA]</scope>
    <source>
        <strain evidence="3">JCM 16673</strain>
    </source>
</reference>